<evidence type="ECO:0000256" key="1">
    <source>
        <dbReference type="SAM" id="MobiDB-lite"/>
    </source>
</evidence>
<accession>A0A7R9GCV1</accession>
<feature type="region of interest" description="Disordered" evidence="1">
    <location>
        <begin position="636"/>
        <end position="674"/>
    </location>
</feature>
<evidence type="ECO:0000313" key="2">
    <source>
        <dbReference type="EMBL" id="CAD7277900.1"/>
    </source>
</evidence>
<sequence length="920" mass="94091">MGKPCLKMYQALIITGSAPDLQSPLVTNKNDGNHAFSSEDEESVIEEDVQHIADNVIEGQETGLHPNQFRAPAVSPNKQGLNKYPAGNLVVLSTAVKPSGSQHQQLIGPFKSSGASALQPSPKKQNVGTYHPGYPHALLIMRADSRPPIPSVGTINAACAGSAPDLQSPLVTNKNNGNHAFSSEDEESVEEDVQNIVDNVIEGQETGLHPNQFRAPAVSPNKQGLNKYPSAGNLVVLSTAVKPSGSQQQLIGSFKSSGPPALQPSTKKHNVGTYHPGYPHALLIMRADSRPPIPSVGTINAACAGQTNTATSNPCGLPTANTPAVSVLPTCATPIPTHPASLLTAKAPPTCAQPTAKATCAPPAQAPTTYAPITCATLATTSATPATITAPAPADCKACLTSSDLLLFFETLGNLLNTKLAEIMQLINSIIVSPPFNGNDAAPADLQNPPSVTDKNENNSLRSEQEDSVEENEQNIVDNTSKSRGPSAAQPASKQRSFGTRPSGGIPGHPHLGLLRDELGSPSASINGAACGQTTAAPNTCAPPTAAPMSCAPPVTEALPTCAPPVTEALPTCAPPAVTEALPTCAPPAVTEALPTCAPPVTEALPTCAPPAVTETLPTCAPPSQAPPVCVQPAEAPTTLPPPTEAPIITCVPPPTEAPTAPPTQAPPTCAPPIIEAPTTTCAPPPTVPPTAPPTPPPITQAPTACAPPPTQAPITCAPPPTEAPTTLAPPTAPPTQAPITCAPPPTEAPTTLAPPTAPPTQAPITCAPPTQPPTTCAPPTQAPTTCAPPPTEAPTTCTPPTQPPTTCAPATQALTCAPPTSDTATDACEASAKESMCMMRKNEAAQHIQSICSQRKAMEAQACAARAKAQITEVRSVDTIRVTSRVLDRSPVADEGPKPTVSPRCGVRCISFARENVIN</sequence>
<dbReference type="EMBL" id="OA883090">
    <property type="protein sequence ID" value="CAD7277900.1"/>
    <property type="molecule type" value="Genomic_DNA"/>
</dbReference>
<dbReference type="AlphaFoldDB" id="A0A7R9GCV1"/>
<protein>
    <submittedName>
        <fullName evidence="2">Uncharacterized protein</fullName>
    </submittedName>
</protein>
<feature type="region of interest" description="Disordered" evidence="1">
    <location>
        <begin position="441"/>
        <end position="520"/>
    </location>
</feature>
<feature type="compositionally biased region" description="Polar residues" evidence="1">
    <location>
        <begin position="448"/>
        <end position="462"/>
    </location>
</feature>
<gene>
    <name evidence="2" type="ORF">NMOB1V02_LOCUS5619</name>
</gene>
<name>A0A7R9GCV1_9CRUS</name>
<keyword evidence="3" id="KW-1185">Reference proteome</keyword>
<feature type="compositionally biased region" description="Pro residues" evidence="1">
    <location>
        <begin position="652"/>
        <end position="671"/>
    </location>
</feature>
<evidence type="ECO:0000313" key="3">
    <source>
        <dbReference type="Proteomes" id="UP000678499"/>
    </source>
</evidence>
<organism evidence="2">
    <name type="scientific">Notodromas monacha</name>
    <dbReference type="NCBI Taxonomy" id="399045"/>
    <lineage>
        <taxon>Eukaryota</taxon>
        <taxon>Metazoa</taxon>
        <taxon>Ecdysozoa</taxon>
        <taxon>Arthropoda</taxon>
        <taxon>Crustacea</taxon>
        <taxon>Oligostraca</taxon>
        <taxon>Ostracoda</taxon>
        <taxon>Podocopa</taxon>
        <taxon>Podocopida</taxon>
        <taxon>Cypridocopina</taxon>
        <taxon>Cypridoidea</taxon>
        <taxon>Cyprididae</taxon>
        <taxon>Notodromas</taxon>
    </lineage>
</organism>
<dbReference type="Proteomes" id="UP000678499">
    <property type="component" value="Unassembled WGS sequence"/>
</dbReference>
<dbReference type="OrthoDB" id="3366507at2759"/>
<feature type="compositionally biased region" description="Polar residues" evidence="1">
    <location>
        <begin position="474"/>
        <end position="500"/>
    </location>
</feature>
<proteinExistence type="predicted"/>
<dbReference type="EMBL" id="CAJPEX010001053">
    <property type="protein sequence ID" value="CAG0918052.1"/>
    <property type="molecule type" value="Genomic_DNA"/>
</dbReference>
<reference evidence="2" key="1">
    <citation type="submission" date="2020-11" db="EMBL/GenBank/DDBJ databases">
        <authorList>
            <person name="Tran Van P."/>
        </authorList>
    </citation>
    <scope>NUCLEOTIDE SEQUENCE</scope>
</reference>